<evidence type="ECO:0000313" key="3">
    <source>
        <dbReference type="Proteomes" id="UP000499080"/>
    </source>
</evidence>
<reference evidence="2 3" key="1">
    <citation type="journal article" date="2019" name="Sci. Rep.">
        <title>Orb-weaving spider Araneus ventricosus genome elucidates the spidroin gene catalogue.</title>
        <authorList>
            <person name="Kono N."/>
            <person name="Nakamura H."/>
            <person name="Ohtoshi R."/>
            <person name="Moran D.A.P."/>
            <person name="Shinohara A."/>
            <person name="Yoshida Y."/>
            <person name="Fujiwara M."/>
            <person name="Mori M."/>
            <person name="Tomita M."/>
            <person name="Arakawa K."/>
        </authorList>
    </citation>
    <scope>NUCLEOTIDE SEQUENCE [LARGE SCALE GENOMIC DNA]</scope>
</reference>
<accession>A0A4Y2KWS6</accession>
<protein>
    <submittedName>
        <fullName evidence="2">Uncharacterized protein</fullName>
    </submittedName>
</protein>
<gene>
    <name evidence="2" type="ORF">AVEN_115951_1</name>
</gene>
<dbReference type="AlphaFoldDB" id="A0A4Y2KWS6"/>
<evidence type="ECO:0000256" key="1">
    <source>
        <dbReference type="SAM" id="MobiDB-lite"/>
    </source>
</evidence>
<comment type="caution">
    <text evidence="2">The sequence shown here is derived from an EMBL/GenBank/DDBJ whole genome shotgun (WGS) entry which is preliminary data.</text>
</comment>
<feature type="region of interest" description="Disordered" evidence="1">
    <location>
        <begin position="25"/>
        <end position="44"/>
    </location>
</feature>
<organism evidence="2 3">
    <name type="scientific">Araneus ventricosus</name>
    <name type="common">Orbweaver spider</name>
    <name type="synonym">Epeira ventricosa</name>
    <dbReference type="NCBI Taxonomy" id="182803"/>
    <lineage>
        <taxon>Eukaryota</taxon>
        <taxon>Metazoa</taxon>
        <taxon>Ecdysozoa</taxon>
        <taxon>Arthropoda</taxon>
        <taxon>Chelicerata</taxon>
        <taxon>Arachnida</taxon>
        <taxon>Araneae</taxon>
        <taxon>Araneomorphae</taxon>
        <taxon>Entelegynae</taxon>
        <taxon>Araneoidea</taxon>
        <taxon>Araneidae</taxon>
        <taxon>Araneus</taxon>
    </lineage>
</organism>
<evidence type="ECO:0000313" key="2">
    <source>
        <dbReference type="EMBL" id="GBN06821.1"/>
    </source>
</evidence>
<sequence>MYEASTSTALYRTLRHCLNSLRHLPVPQRRSPENRGNMLTLPPLEIPAETLDAIPPREKMKKASNQSHNNGQMYEASSCASMYEASSAPPCTNPLRH</sequence>
<keyword evidence="3" id="KW-1185">Reference proteome</keyword>
<dbReference type="EMBL" id="BGPR01005103">
    <property type="protein sequence ID" value="GBN06821.1"/>
    <property type="molecule type" value="Genomic_DNA"/>
</dbReference>
<proteinExistence type="predicted"/>
<dbReference type="Proteomes" id="UP000499080">
    <property type="component" value="Unassembled WGS sequence"/>
</dbReference>
<name>A0A4Y2KWS6_ARAVE</name>